<dbReference type="KEGG" id="rhy:RD110_25030"/>
<dbReference type="InterPro" id="IPR036291">
    <property type="entry name" value="NAD(P)-bd_dom_sf"/>
</dbReference>
<organism evidence="2 3">
    <name type="scientific">Rhodoferax koreensis</name>
    <dbReference type="NCBI Taxonomy" id="1842727"/>
    <lineage>
        <taxon>Bacteria</taxon>
        <taxon>Pseudomonadati</taxon>
        <taxon>Pseudomonadota</taxon>
        <taxon>Betaproteobacteria</taxon>
        <taxon>Burkholderiales</taxon>
        <taxon>Comamonadaceae</taxon>
        <taxon>Rhodoferax</taxon>
    </lineage>
</organism>
<reference evidence="2 3" key="1">
    <citation type="submission" date="2017-01" db="EMBL/GenBank/DDBJ databases">
        <authorList>
            <person name="Mah S.A."/>
            <person name="Swanson W.J."/>
            <person name="Moy G.W."/>
            <person name="Vacquier V.D."/>
        </authorList>
    </citation>
    <scope>NUCLEOTIDE SEQUENCE [LARGE SCALE GENOMIC DNA]</scope>
    <source>
        <strain evidence="2 3">DCY110</strain>
    </source>
</reference>
<proteinExistence type="inferred from homology"/>
<dbReference type="SUPFAM" id="SSF51735">
    <property type="entry name" value="NAD(P)-binding Rossmann-fold domains"/>
    <property type="match status" value="1"/>
</dbReference>
<accession>A0A1P8K226</accession>
<keyword evidence="3" id="KW-1185">Reference proteome</keyword>
<gene>
    <name evidence="2" type="ORF">RD110_25030</name>
</gene>
<dbReference type="Pfam" id="PF13561">
    <property type="entry name" value="adh_short_C2"/>
    <property type="match status" value="1"/>
</dbReference>
<dbReference type="AlphaFoldDB" id="A0A1P8K226"/>
<protein>
    <submittedName>
        <fullName evidence="2">3-oxoacyl-ACP reductase</fullName>
    </submittedName>
</protein>
<dbReference type="PRINTS" id="PR00080">
    <property type="entry name" value="SDRFAMILY"/>
</dbReference>
<dbReference type="EMBL" id="CP019236">
    <property type="protein sequence ID" value="APW40063.1"/>
    <property type="molecule type" value="Genomic_DNA"/>
</dbReference>
<sequence>MTTNTPREMKGQVAIVTGAVRGIGLAIARRLAREGCRVVVWDRDIAPFDAETAGFRPASLHTVDVADYASVEAALAATIAAEGRVDIMVNNAGINGPVTPLAAYPLDAWARVIAVNLTGVFNCCRAVVPHLSAAGYGRIVNVASAAGKEGIPNIAPYAAAKHGVLGLTKSLARELAETGVLVNCVAPVMAETDLLKEMTEEHIRLTKAKIPMGRLVQTDEIAAMVAWIASPECSFTTGFTFDISGGRANY</sequence>
<dbReference type="STRING" id="1842727.RD110_25030"/>
<dbReference type="RefSeq" id="WP_076203264.1">
    <property type="nucleotide sequence ID" value="NZ_CP019236.1"/>
</dbReference>
<dbReference type="Proteomes" id="UP000186609">
    <property type="component" value="Chromosome"/>
</dbReference>
<dbReference type="GO" id="GO:0032787">
    <property type="term" value="P:monocarboxylic acid metabolic process"/>
    <property type="evidence" value="ECO:0007669"/>
    <property type="project" value="UniProtKB-ARBA"/>
</dbReference>
<dbReference type="InterPro" id="IPR002347">
    <property type="entry name" value="SDR_fam"/>
</dbReference>
<dbReference type="CDD" id="cd05233">
    <property type="entry name" value="SDR_c"/>
    <property type="match status" value="1"/>
</dbReference>
<dbReference type="FunFam" id="3.40.50.720:FF:000084">
    <property type="entry name" value="Short-chain dehydrogenase reductase"/>
    <property type="match status" value="1"/>
</dbReference>
<evidence type="ECO:0000313" key="3">
    <source>
        <dbReference type="Proteomes" id="UP000186609"/>
    </source>
</evidence>
<dbReference type="NCBIfam" id="NF009466">
    <property type="entry name" value="PRK12826.1-2"/>
    <property type="match status" value="1"/>
</dbReference>
<dbReference type="PANTHER" id="PTHR42879">
    <property type="entry name" value="3-OXOACYL-(ACYL-CARRIER-PROTEIN) REDUCTASE"/>
    <property type="match status" value="1"/>
</dbReference>
<dbReference type="PANTHER" id="PTHR42879:SF2">
    <property type="entry name" value="3-OXOACYL-[ACYL-CARRIER-PROTEIN] REDUCTASE FABG"/>
    <property type="match status" value="1"/>
</dbReference>
<dbReference type="PRINTS" id="PR00081">
    <property type="entry name" value="GDHRDH"/>
</dbReference>
<dbReference type="NCBIfam" id="NF005559">
    <property type="entry name" value="PRK07231.1"/>
    <property type="match status" value="1"/>
</dbReference>
<dbReference type="OrthoDB" id="8888385at2"/>
<dbReference type="InterPro" id="IPR020904">
    <property type="entry name" value="Sc_DH/Rdtase_CS"/>
</dbReference>
<evidence type="ECO:0000256" key="1">
    <source>
        <dbReference type="ARBA" id="ARBA00006484"/>
    </source>
</evidence>
<dbReference type="PROSITE" id="PS00061">
    <property type="entry name" value="ADH_SHORT"/>
    <property type="match status" value="1"/>
</dbReference>
<evidence type="ECO:0000313" key="2">
    <source>
        <dbReference type="EMBL" id="APW40063.1"/>
    </source>
</evidence>
<name>A0A1P8K226_9BURK</name>
<comment type="similarity">
    <text evidence="1">Belongs to the short-chain dehydrogenases/reductases (SDR) family.</text>
</comment>
<dbReference type="Gene3D" id="3.40.50.720">
    <property type="entry name" value="NAD(P)-binding Rossmann-like Domain"/>
    <property type="match status" value="1"/>
</dbReference>
<dbReference type="InterPro" id="IPR050259">
    <property type="entry name" value="SDR"/>
</dbReference>